<dbReference type="Proteomes" id="UP000533080">
    <property type="component" value="Unassembled WGS sequence"/>
</dbReference>
<dbReference type="GO" id="GO:0046872">
    <property type="term" value="F:metal ion binding"/>
    <property type="evidence" value="ECO:0007669"/>
    <property type="project" value="UniProtKB-KW"/>
</dbReference>
<protein>
    <submittedName>
        <fullName evidence="6">Rieske 2Fe-2S domain-containing protein</fullName>
    </submittedName>
</protein>
<accession>A0A7Y4IMA3</accession>
<keyword evidence="2" id="KW-0479">Metal-binding</keyword>
<dbReference type="PROSITE" id="PS51296">
    <property type="entry name" value="RIESKE"/>
    <property type="match status" value="1"/>
</dbReference>
<dbReference type="InterPro" id="IPR036922">
    <property type="entry name" value="Rieske_2Fe-2S_sf"/>
</dbReference>
<sequence>MNGQLDGGFIPVATLDALDARGRAVVQVDGVAVALFRVNGELHAVADACPHRAGPLSEGDLVGYVVHCPLHTWPFDVRTGQCPRHPGVQVRTYEVRVQGPHILVSASGRVHAP</sequence>
<dbReference type="InterPro" id="IPR017941">
    <property type="entry name" value="Rieske_2Fe-2S"/>
</dbReference>
<dbReference type="SUPFAM" id="SSF50022">
    <property type="entry name" value="ISP domain"/>
    <property type="match status" value="1"/>
</dbReference>
<keyword evidence="3" id="KW-0408">Iron</keyword>
<proteinExistence type="predicted"/>
<evidence type="ECO:0000259" key="5">
    <source>
        <dbReference type="PROSITE" id="PS51296"/>
    </source>
</evidence>
<dbReference type="RefSeq" id="WP_171443841.1">
    <property type="nucleotide sequence ID" value="NZ_JABFNS010000104.1"/>
</dbReference>
<name>A0A7Y4IMA3_MYXXA</name>
<evidence type="ECO:0000313" key="6">
    <source>
        <dbReference type="EMBL" id="NOJ81871.1"/>
    </source>
</evidence>
<dbReference type="Pfam" id="PF00355">
    <property type="entry name" value="Rieske"/>
    <property type="match status" value="1"/>
</dbReference>
<organism evidence="6 7">
    <name type="scientific">Myxococcus xanthus</name>
    <dbReference type="NCBI Taxonomy" id="34"/>
    <lineage>
        <taxon>Bacteria</taxon>
        <taxon>Pseudomonadati</taxon>
        <taxon>Myxococcota</taxon>
        <taxon>Myxococcia</taxon>
        <taxon>Myxococcales</taxon>
        <taxon>Cystobacterineae</taxon>
        <taxon>Myxococcaceae</taxon>
        <taxon>Myxococcus</taxon>
    </lineage>
</organism>
<gene>
    <name evidence="6" type="ORF">HNV28_26665</name>
</gene>
<dbReference type="PANTHER" id="PTHR21496">
    <property type="entry name" value="FERREDOXIN-RELATED"/>
    <property type="match status" value="1"/>
</dbReference>
<evidence type="ECO:0000256" key="4">
    <source>
        <dbReference type="ARBA" id="ARBA00023014"/>
    </source>
</evidence>
<keyword evidence="4" id="KW-0411">Iron-sulfur</keyword>
<dbReference type="GO" id="GO:0051537">
    <property type="term" value="F:2 iron, 2 sulfur cluster binding"/>
    <property type="evidence" value="ECO:0007669"/>
    <property type="project" value="UniProtKB-KW"/>
</dbReference>
<evidence type="ECO:0000256" key="3">
    <source>
        <dbReference type="ARBA" id="ARBA00023004"/>
    </source>
</evidence>
<dbReference type="EMBL" id="JABFNT010000103">
    <property type="protein sequence ID" value="NOJ81871.1"/>
    <property type="molecule type" value="Genomic_DNA"/>
</dbReference>
<keyword evidence="1" id="KW-0001">2Fe-2S</keyword>
<dbReference type="PANTHER" id="PTHR21496:SF23">
    <property type="entry name" value="3-PHENYLPROPIONATE_CINNAMIC ACID DIOXYGENASE FERREDOXIN SUBUNIT"/>
    <property type="match status" value="1"/>
</dbReference>
<evidence type="ECO:0000256" key="1">
    <source>
        <dbReference type="ARBA" id="ARBA00022714"/>
    </source>
</evidence>
<dbReference type="AlphaFoldDB" id="A0A7Y4IMA3"/>
<feature type="domain" description="Rieske" evidence="5">
    <location>
        <begin position="9"/>
        <end position="104"/>
    </location>
</feature>
<dbReference type="Gene3D" id="2.102.10.10">
    <property type="entry name" value="Rieske [2Fe-2S] iron-sulphur domain"/>
    <property type="match status" value="1"/>
</dbReference>
<evidence type="ECO:0000256" key="2">
    <source>
        <dbReference type="ARBA" id="ARBA00022723"/>
    </source>
</evidence>
<evidence type="ECO:0000313" key="7">
    <source>
        <dbReference type="Proteomes" id="UP000533080"/>
    </source>
</evidence>
<reference evidence="6 7" key="1">
    <citation type="submission" date="2020-05" db="EMBL/GenBank/DDBJ databases">
        <authorList>
            <person name="Whitworth D."/>
        </authorList>
    </citation>
    <scope>NUCLEOTIDE SEQUENCE [LARGE SCALE GENOMIC DNA]</scope>
    <source>
        <strain evidence="6 7">AM005</strain>
    </source>
</reference>
<comment type="caution">
    <text evidence="6">The sequence shown here is derived from an EMBL/GenBank/DDBJ whole genome shotgun (WGS) entry which is preliminary data.</text>
</comment>